<gene>
    <name evidence="1" type="ORF">AGR13a_Cc90044</name>
</gene>
<name>A0ABP2BKJ5_9HYPH</name>
<proteinExistence type="predicted"/>
<dbReference type="RefSeq" id="WP_080833736.1">
    <property type="nucleotide sequence ID" value="NZ_LT009756.1"/>
</dbReference>
<evidence type="ECO:0000313" key="1">
    <source>
        <dbReference type="EMBL" id="CUX43131.1"/>
    </source>
</evidence>
<keyword evidence="2" id="KW-1185">Reference proteome</keyword>
<dbReference type="Proteomes" id="UP000191812">
    <property type="component" value="Unassembled WGS sequence"/>
</dbReference>
<accession>A0ABP2BKJ5</accession>
<reference evidence="1 2" key="1">
    <citation type="submission" date="2016-01" db="EMBL/GenBank/DDBJ databases">
        <authorList>
            <person name="Regsiter A."/>
            <person name="william w."/>
        </authorList>
    </citation>
    <scope>NUCLEOTIDE SEQUENCE [LARGE SCALE GENOMIC DNA]</scope>
    <source>
        <strain evidence="1 2">CFBP 6927</strain>
    </source>
</reference>
<protein>
    <submittedName>
        <fullName evidence="1">Uncharacterized protein</fullName>
    </submittedName>
</protein>
<dbReference type="EMBL" id="FBWH01000034">
    <property type="protein sequence ID" value="CUX43131.1"/>
    <property type="molecule type" value="Genomic_DNA"/>
</dbReference>
<organism evidence="1 2">
    <name type="scientific">Agrobacterium genomosp. 13 str. CFBP 6927</name>
    <dbReference type="NCBI Taxonomy" id="1183428"/>
    <lineage>
        <taxon>Bacteria</taxon>
        <taxon>Pseudomonadati</taxon>
        <taxon>Pseudomonadota</taxon>
        <taxon>Alphaproteobacteria</taxon>
        <taxon>Hyphomicrobiales</taxon>
        <taxon>Rhizobiaceae</taxon>
        <taxon>Rhizobium/Agrobacterium group</taxon>
        <taxon>Agrobacterium</taxon>
        <taxon>Agrobacterium tumefaciens complex</taxon>
    </lineage>
</organism>
<sequence>MPGFVTGVDIFFKIALAAIAAYVSYQFGAFKQQNDDIKLVVDLAFAKEDRTAVAGVTLASHYFAQKRIPKEFYDSVMTSVGKDGNKTLVLAATSSANEIVQNNPEVAQQVATASNALPARVFFQISREVDRAKAKAIEEMLEARAVSPSPQAVFVPGIEFVNTPMRQTEVRCFRKEECDTLGVGLVEFLKENAVPAKLNDMSDTYGKSKKILPNTFEVWFSPLS</sequence>
<comment type="caution">
    <text evidence="1">The sequence shown here is derived from an EMBL/GenBank/DDBJ whole genome shotgun (WGS) entry which is preliminary data.</text>
</comment>
<evidence type="ECO:0000313" key="2">
    <source>
        <dbReference type="Proteomes" id="UP000191812"/>
    </source>
</evidence>